<accession>A0A399DAF2</accession>
<dbReference type="Proteomes" id="UP000266441">
    <property type="component" value="Unassembled WGS sequence"/>
</dbReference>
<comment type="caution">
    <text evidence="1">The sequence shown here is derived from an EMBL/GenBank/DDBJ whole genome shotgun (WGS) entry which is preliminary data.</text>
</comment>
<sequence>MERYWGKIFIHQEFSKRTATNNLTELVDKFKILNKIGTSGAGIYYKLMGQQKALTQKQD</sequence>
<reference evidence="1 2" key="1">
    <citation type="journal article" date="2015" name="Int. J. Syst. Evol. Microbiol.">
        <title>Mariniphaga sediminis sp. nov., isolated from coastal sediment.</title>
        <authorList>
            <person name="Wang F.Q."/>
            <person name="Shen Q.Y."/>
            <person name="Chen G.J."/>
            <person name="Du Z.J."/>
        </authorList>
    </citation>
    <scope>NUCLEOTIDE SEQUENCE [LARGE SCALE GENOMIC DNA]</scope>
    <source>
        <strain evidence="1 2">SY21</strain>
    </source>
</reference>
<evidence type="ECO:0000313" key="1">
    <source>
        <dbReference type="EMBL" id="RIH67152.1"/>
    </source>
</evidence>
<dbReference type="AlphaFoldDB" id="A0A399DAF2"/>
<proteinExistence type="predicted"/>
<keyword evidence="2" id="KW-1185">Reference proteome</keyword>
<dbReference type="EMBL" id="QWET01000001">
    <property type="protein sequence ID" value="RIH67152.1"/>
    <property type="molecule type" value="Genomic_DNA"/>
</dbReference>
<evidence type="ECO:0000313" key="2">
    <source>
        <dbReference type="Proteomes" id="UP000266441"/>
    </source>
</evidence>
<protein>
    <submittedName>
        <fullName evidence="1">Uncharacterized protein</fullName>
    </submittedName>
</protein>
<name>A0A399DAF2_9BACT</name>
<gene>
    <name evidence="1" type="ORF">D1164_01615</name>
</gene>
<organism evidence="1 2">
    <name type="scientific">Mariniphaga sediminis</name>
    <dbReference type="NCBI Taxonomy" id="1628158"/>
    <lineage>
        <taxon>Bacteria</taxon>
        <taxon>Pseudomonadati</taxon>
        <taxon>Bacteroidota</taxon>
        <taxon>Bacteroidia</taxon>
        <taxon>Marinilabiliales</taxon>
        <taxon>Prolixibacteraceae</taxon>
        <taxon>Mariniphaga</taxon>
    </lineage>
</organism>